<dbReference type="Pfam" id="PF08241">
    <property type="entry name" value="Methyltransf_11"/>
    <property type="match status" value="1"/>
</dbReference>
<keyword evidence="3" id="KW-0808">Transferase</keyword>
<evidence type="ECO:0000256" key="2">
    <source>
        <dbReference type="ARBA" id="ARBA00022603"/>
    </source>
</evidence>
<dbReference type="GO" id="GO:0032259">
    <property type="term" value="P:methylation"/>
    <property type="evidence" value="ECO:0007669"/>
    <property type="project" value="UniProtKB-KW"/>
</dbReference>
<keyword evidence="2" id="KW-0489">Methyltransferase</keyword>
<dbReference type="PANTHER" id="PTHR12176:SF78">
    <property type="entry name" value="EEF1A LYSINE AND N-TERMINAL METHYLTRANSFERASE"/>
    <property type="match status" value="1"/>
</dbReference>
<organism evidence="8 9">
    <name type="scientific">Zingiber officinale</name>
    <name type="common">Ginger</name>
    <name type="synonym">Amomum zingiber</name>
    <dbReference type="NCBI Taxonomy" id="94328"/>
    <lineage>
        <taxon>Eukaryota</taxon>
        <taxon>Viridiplantae</taxon>
        <taxon>Streptophyta</taxon>
        <taxon>Embryophyta</taxon>
        <taxon>Tracheophyta</taxon>
        <taxon>Spermatophyta</taxon>
        <taxon>Magnoliopsida</taxon>
        <taxon>Liliopsida</taxon>
        <taxon>Zingiberales</taxon>
        <taxon>Zingiberaceae</taxon>
        <taxon>Zingiber</taxon>
    </lineage>
</organism>
<gene>
    <name evidence="8" type="ORF">ZIOFF_028802</name>
</gene>
<evidence type="ECO:0008006" key="10">
    <source>
        <dbReference type="Google" id="ProtNLM"/>
    </source>
</evidence>
<evidence type="ECO:0000313" key="9">
    <source>
        <dbReference type="Proteomes" id="UP000734854"/>
    </source>
</evidence>
<dbReference type="InterPro" id="IPR051419">
    <property type="entry name" value="Lys/N-term_MeTrsfase_sf"/>
</dbReference>
<dbReference type="SUPFAM" id="SSF53335">
    <property type="entry name" value="S-adenosyl-L-methionine-dependent methyltransferases"/>
    <property type="match status" value="2"/>
</dbReference>
<dbReference type="GO" id="GO:0008757">
    <property type="term" value="F:S-adenosylmethionine-dependent methyltransferase activity"/>
    <property type="evidence" value="ECO:0007669"/>
    <property type="project" value="InterPro"/>
</dbReference>
<dbReference type="FunFam" id="3.40.50.150:FF:000256">
    <property type="entry name" value="S-adenosyl-L-methionine-dependent methyltransferase superfamily protein"/>
    <property type="match status" value="1"/>
</dbReference>
<feature type="region of interest" description="Disordered" evidence="5">
    <location>
        <begin position="874"/>
        <end position="901"/>
    </location>
</feature>
<evidence type="ECO:0000256" key="5">
    <source>
        <dbReference type="SAM" id="MobiDB-lite"/>
    </source>
</evidence>
<dbReference type="EMBL" id="JACMSC010000008">
    <property type="protein sequence ID" value="KAG6510766.1"/>
    <property type="molecule type" value="Genomic_DNA"/>
</dbReference>
<feature type="region of interest" description="Disordered" evidence="5">
    <location>
        <begin position="557"/>
        <end position="587"/>
    </location>
</feature>
<dbReference type="PANTHER" id="PTHR12176">
    <property type="entry name" value="SAM-DEPENDENT METHYLTRANSFERASE SUPERFAMILY PROTEIN"/>
    <property type="match status" value="1"/>
</dbReference>
<evidence type="ECO:0000259" key="7">
    <source>
        <dbReference type="Pfam" id="PF08241"/>
    </source>
</evidence>
<feature type="compositionally biased region" description="Polar residues" evidence="5">
    <location>
        <begin position="889"/>
        <end position="898"/>
    </location>
</feature>
<protein>
    <recommendedName>
        <fullName evidence="10">Methyltransferase type 11 domain-containing protein</fullName>
    </recommendedName>
</protein>
<feature type="domain" description="RIN4 pathogenic type III effector avirulence factor Avr cleavage site" evidence="6">
    <location>
        <begin position="954"/>
        <end position="985"/>
    </location>
</feature>
<dbReference type="FunFam" id="3.40.50.150:FF:000211">
    <property type="entry name" value="Methyltransferase-like protein 13"/>
    <property type="match status" value="1"/>
</dbReference>
<sequence>MEKKKRREAATEIFDTLGDFTSKENWDKFFTVRGSGDSFEWYAEWPELRDPLLAQLKTVAAAAAADPLQILVPGCGSSRVSEYLYDDGFRCTTNIDFSKVVVSDMLRRYVRSRPEMRWRVMDMTELQFAEETFDVIFDKGGLDALMEPEHGAKLGTKYLKEVKRVLKSGGKFLCLTLAESHVLALLFTELRFGWDTSIAIIPQKIGSKSAFQTFLLVAVKGKMGVLNQLSLLFEHHSINLKGEQVHSLLDAVENENKLRSQYSSGDDIVYSLEDLQLGARGNLKELLPGRRCQTILGNHGSLYHYKAILLDSKQHSEPLLYHCGVFIVPKARANEWLFSSEEGQWLIVESSKAARLIMVFMDSRHTGASMDEIQVMLSEKDKDLSPLVKGLAPERSEDETLIPYVCSLLLALKDFKHVLLPLSSLSSSEIPDCEMLASFVDQIRNFGSLSPSKVETVNLCNLILAGRSSQSLTFLPSSSFCASSGWFMMAGDGIKQRDVIHEVTSTVTGHMIVEDVIYDTAAEDPPNLKVFRRLTFGRSSGLVQSEALLSDNILQSNPSAANKKGKVVSSRSRKKGGQKRSESHKLIHGSKSMKVDHSCLASLYHSGIVSGFALIATTLEHIVSSGKKIRTYIIGLGAGLLPMFLRACLPFLQIEVVELDPIVLDLASEYFSFVEDDQLKVEVHIADGIHFIRDVDAVKSFPVNGTPTYSPADENKTSGTKILIIDADSSDLSSGLSCPPTDFVEDSFLLSVRDFLSEGGIFIINLVSRSAAIKEKVILRLKAVFNQLFSLELEEDVNEILFAFPAKMCVDADNLPEAVVKLNSLMKIPLPNGQIESGRFRCLLPTGAYSPRNSDLSENKLQFSLNLKKTSLRVNPNEDSEVSEAHSGNPENTKQTRGNVGARFRRTQTPPVRTNEVHFRKFPRNSNRQQPTQQVVHNSRALVERIHATTEFDVIVPPFDGWDEKNPMPGENYTEIFGKVAHARRNFESPYKLSQPRVQMETEAKGRGCFSWIC</sequence>
<dbReference type="Gene3D" id="3.40.50.150">
    <property type="entry name" value="Vaccinia Virus protein VP39"/>
    <property type="match status" value="2"/>
</dbReference>
<comment type="caution">
    <text evidence="8">The sequence shown here is derived from an EMBL/GenBank/DDBJ whole genome shotgun (WGS) entry which is preliminary data.</text>
</comment>
<evidence type="ECO:0000256" key="1">
    <source>
        <dbReference type="ARBA" id="ARBA00008361"/>
    </source>
</evidence>
<evidence type="ECO:0000256" key="3">
    <source>
        <dbReference type="ARBA" id="ARBA00022679"/>
    </source>
</evidence>
<evidence type="ECO:0000313" key="8">
    <source>
        <dbReference type="EMBL" id="KAG6510766.1"/>
    </source>
</evidence>
<keyword evidence="4" id="KW-0511">Multifunctional enzyme</keyword>
<dbReference type="AlphaFoldDB" id="A0A8J5GVN1"/>
<dbReference type="CDD" id="cd02440">
    <property type="entry name" value="AdoMet_MTases"/>
    <property type="match status" value="1"/>
</dbReference>
<reference evidence="8 9" key="1">
    <citation type="submission" date="2020-08" db="EMBL/GenBank/DDBJ databases">
        <title>Plant Genome Project.</title>
        <authorList>
            <person name="Zhang R.-G."/>
        </authorList>
    </citation>
    <scope>NUCLEOTIDE SEQUENCE [LARGE SCALE GENOMIC DNA]</scope>
    <source>
        <tissue evidence="8">Rhizome</tissue>
    </source>
</reference>
<dbReference type="Pfam" id="PF05627">
    <property type="entry name" value="AvrRpt-cleavage"/>
    <property type="match status" value="1"/>
</dbReference>
<name>A0A8J5GVN1_ZINOF</name>
<evidence type="ECO:0000259" key="6">
    <source>
        <dbReference type="Pfam" id="PF05627"/>
    </source>
</evidence>
<comment type="similarity">
    <text evidence="1">Belongs to the methyltransferase superfamily.</text>
</comment>
<proteinExistence type="inferred from homology"/>
<feature type="compositionally biased region" description="Basic residues" evidence="5">
    <location>
        <begin position="563"/>
        <end position="578"/>
    </location>
</feature>
<feature type="domain" description="Methyltransferase type 11" evidence="7">
    <location>
        <begin position="73"/>
        <end position="174"/>
    </location>
</feature>
<dbReference type="InterPro" id="IPR008700">
    <property type="entry name" value="TypeIII_avirulence_cleave"/>
</dbReference>
<dbReference type="InterPro" id="IPR029063">
    <property type="entry name" value="SAM-dependent_MTases_sf"/>
</dbReference>
<accession>A0A8J5GVN1</accession>
<dbReference type="Proteomes" id="UP000734854">
    <property type="component" value="Unassembled WGS sequence"/>
</dbReference>
<dbReference type="InterPro" id="IPR013216">
    <property type="entry name" value="Methyltransf_11"/>
</dbReference>
<keyword evidence="9" id="KW-1185">Reference proteome</keyword>
<evidence type="ECO:0000256" key="4">
    <source>
        <dbReference type="ARBA" id="ARBA00023268"/>
    </source>
</evidence>